<dbReference type="PROSITE" id="PS50043">
    <property type="entry name" value="HTH_LUXR_2"/>
    <property type="match status" value="1"/>
</dbReference>
<protein>
    <submittedName>
        <fullName evidence="4">Helix-turn-helix transcriptional regulator</fullName>
    </submittedName>
</protein>
<dbReference type="SMART" id="SM00421">
    <property type="entry name" value="HTH_LUXR"/>
    <property type="match status" value="1"/>
</dbReference>
<dbReference type="Pfam" id="PF00196">
    <property type="entry name" value="GerE"/>
    <property type="match status" value="1"/>
</dbReference>
<dbReference type="Gene3D" id="1.25.40.10">
    <property type="entry name" value="Tetratricopeptide repeat domain"/>
    <property type="match status" value="1"/>
</dbReference>
<dbReference type="GO" id="GO:0003677">
    <property type="term" value="F:DNA binding"/>
    <property type="evidence" value="ECO:0007669"/>
    <property type="project" value="InterPro"/>
</dbReference>
<dbReference type="PANTHER" id="PTHR16305">
    <property type="entry name" value="TESTICULAR SOLUBLE ADENYLYL CYCLASE"/>
    <property type="match status" value="1"/>
</dbReference>
<dbReference type="InterPro" id="IPR027417">
    <property type="entry name" value="P-loop_NTPase"/>
</dbReference>
<dbReference type="SUPFAM" id="SSF46894">
    <property type="entry name" value="C-terminal effector domain of the bipartite response regulators"/>
    <property type="match status" value="1"/>
</dbReference>
<feature type="domain" description="HTH luxR-type" evidence="3">
    <location>
        <begin position="880"/>
        <end position="945"/>
    </location>
</feature>
<dbReference type="AlphaFoldDB" id="A0A8J3V1K6"/>
<evidence type="ECO:0000256" key="1">
    <source>
        <dbReference type="ARBA" id="ARBA00022741"/>
    </source>
</evidence>
<sequence>MLGGWSHEWAAAGGLDSGWSSWRNWRGRTREWNQVVDALRAARSGRGSVLLVEGRAGMGKSRLLAEAVGAAAWAGFTVGQGAADELDFTPLVPLRSALWEIAGVSSIGCTPDPAPADMRLILVKQVSEPLERQVARGPVLVALDDLHWADPLTLLALRCVSRDLASYPLVWVLSRTPDSGPSSPLDHLYDSLERDGAARIALESLDEHAVAEIASDALDAEPCPDVLALSALAEGNPFQLLETLDKLNAEGVIEVIDGHARLASEQLPRVQTITRKRIDDLSPRARDLVQVAGILGHTFTVHDLAAMLGKPTGDLMRMLDEAMTAGILVAVSDQLAFRHELLRRAVIETLAPPIRLALHREAAQMLLDSRGSAVPAASHLIKSALPGDASAIRGLDRAALEVLAFSPQTALDLSMRALEISDPTDPDRFDRVATAVHALTATGQLSEAARLAREALGTAPPGTALRVRCALAYTLLLSGRPAEAVTEAEGVLAQRELSDELRGAAESALFSGLLSHSDFRKGRRRAEAVLTDREQRDDTALVGAHMLLAQSALVDGKVADSFGHLQEAVRIASTGSVEAIERPYPRMLLTMNHKFLRQFEAAESTIRALAEEIEGLGQTVQAAQPAFFRSCLSLTAGRLDDAAAEAQEGLMIAEELGSHGFDLTGLCVLAIVSVRRGDLESAARHIERYSSKHGCDERGMMYGAAWGRWVRAMVEEAQGEPDRAMDVLSVAYTDVRERRWTLVVQPNAAGWMTRLALATANRSCAEGVVDTAESLARDNPDFPVLGAAAAHARGVLHRDTTALARAAADHLDPWGRASAAEDLGVVLLDDSGQTSCAVDSLERALDGYETMGALRDVARVRARLRELGVRHRHWTRAERPASGWDSLTDTERAVVALIAKGLTNRQAAAQMFLSPHTVSAHLRHIFSKLGIASRVELARLAAERHLVESPDDGDA</sequence>
<dbReference type="EMBL" id="BOOR01000018">
    <property type="protein sequence ID" value="GII54535.1"/>
    <property type="molecule type" value="Genomic_DNA"/>
</dbReference>
<dbReference type="InterPro" id="IPR011990">
    <property type="entry name" value="TPR-like_helical_dom_sf"/>
</dbReference>
<gene>
    <name evidence="4" type="ORF">Pth03_29240</name>
</gene>
<dbReference type="Proteomes" id="UP000605992">
    <property type="component" value="Unassembled WGS sequence"/>
</dbReference>
<dbReference type="SUPFAM" id="SSF48452">
    <property type="entry name" value="TPR-like"/>
    <property type="match status" value="1"/>
</dbReference>
<evidence type="ECO:0000313" key="5">
    <source>
        <dbReference type="Proteomes" id="UP000605992"/>
    </source>
</evidence>
<dbReference type="GO" id="GO:0004016">
    <property type="term" value="F:adenylate cyclase activity"/>
    <property type="evidence" value="ECO:0007669"/>
    <property type="project" value="TreeGrafter"/>
</dbReference>
<dbReference type="Gene3D" id="1.10.10.10">
    <property type="entry name" value="Winged helix-like DNA-binding domain superfamily/Winged helix DNA-binding domain"/>
    <property type="match status" value="1"/>
</dbReference>
<dbReference type="PANTHER" id="PTHR16305:SF35">
    <property type="entry name" value="TRANSCRIPTIONAL ACTIVATOR DOMAIN"/>
    <property type="match status" value="1"/>
</dbReference>
<keyword evidence="1" id="KW-0547">Nucleotide-binding</keyword>
<dbReference type="InterPro" id="IPR000792">
    <property type="entry name" value="Tscrpt_reg_LuxR_C"/>
</dbReference>
<comment type="caution">
    <text evidence="4">The sequence shown here is derived from an EMBL/GenBank/DDBJ whole genome shotgun (WGS) entry which is preliminary data.</text>
</comment>
<dbReference type="RefSeq" id="WP_203944754.1">
    <property type="nucleotide sequence ID" value="NZ_BOOR01000018.1"/>
</dbReference>
<dbReference type="InterPro" id="IPR036388">
    <property type="entry name" value="WH-like_DNA-bd_sf"/>
</dbReference>
<dbReference type="GO" id="GO:0005737">
    <property type="term" value="C:cytoplasm"/>
    <property type="evidence" value="ECO:0007669"/>
    <property type="project" value="TreeGrafter"/>
</dbReference>
<dbReference type="PRINTS" id="PR00038">
    <property type="entry name" value="HTHLUXR"/>
</dbReference>
<keyword evidence="2" id="KW-0067">ATP-binding</keyword>
<evidence type="ECO:0000256" key="2">
    <source>
        <dbReference type="ARBA" id="ARBA00022840"/>
    </source>
</evidence>
<evidence type="ECO:0000313" key="4">
    <source>
        <dbReference type="EMBL" id="GII54535.1"/>
    </source>
</evidence>
<dbReference type="CDD" id="cd06170">
    <property type="entry name" value="LuxR_C_like"/>
    <property type="match status" value="1"/>
</dbReference>
<organism evidence="4 5">
    <name type="scientific">Planotetraspora thailandica</name>
    <dbReference type="NCBI Taxonomy" id="487172"/>
    <lineage>
        <taxon>Bacteria</taxon>
        <taxon>Bacillati</taxon>
        <taxon>Actinomycetota</taxon>
        <taxon>Actinomycetes</taxon>
        <taxon>Streptosporangiales</taxon>
        <taxon>Streptosporangiaceae</taxon>
        <taxon>Planotetraspora</taxon>
    </lineage>
</organism>
<proteinExistence type="predicted"/>
<dbReference type="SUPFAM" id="SSF52540">
    <property type="entry name" value="P-loop containing nucleoside triphosphate hydrolases"/>
    <property type="match status" value="1"/>
</dbReference>
<keyword evidence="5" id="KW-1185">Reference proteome</keyword>
<evidence type="ECO:0000259" key="3">
    <source>
        <dbReference type="PROSITE" id="PS50043"/>
    </source>
</evidence>
<name>A0A8J3V1K6_9ACTN</name>
<dbReference type="InterPro" id="IPR041664">
    <property type="entry name" value="AAA_16"/>
</dbReference>
<dbReference type="Pfam" id="PF13191">
    <property type="entry name" value="AAA_16"/>
    <property type="match status" value="1"/>
</dbReference>
<dbReference type="GO" id="GO:0006355">
    <property type="term" value="P:regulation of DNA-templated transcription"/>
    <property type="evidence" value="ECO:0007669"/>
    <property type="project" value="InterPro"/>
</dbReference>
<dbReference type="InterPro" id="IPR016032">
    <property type="entry name" value="Sig_transdc_resp-reg_C-effctor"/>
</dbReference>
<accession>A0A8J3V1K6</accession>
<dbReference type="GO" id="GO:0005524">
    <property type="term" value="F:ATP binding"/>
    <property type="evidence" value="ECO:0007669"/>
    <property type="project" value="UniProtKB-KW"/>
</dbReference>
<reference evidence="4" key="1">
    <citation type="submission" date="2021-01" db="EMBL/GenBank/DDBJ databases">
        <title>Whole genome shotgun sequence of Planotetraspora thailandica NBRC 104271.</title>
        <authorList>
            <person name="Komaki H."/>
            <person name="Tamura T."/>
        </authorList>
    </citation>
    <scope>NUCLEOTIDE SEQUENCE</scope>
    <source>
        <strain evidence="4">NBRC 104271</strain>
    </source>
</reference>